<evidence type="ECO:0000313" key="4">
    <source>
        <dbReference type="Proteomes" id="UP000772434"/>
    </source>
</evidence>
<keyword evidence="4" id="KW-1185">Reference proteome</keyword>
<dbReference type="Proteomes" id="UP000772434">
    <property type="component" value="Unassembled WGS sequence"/>
</dbReference>
<reference evidence="3" key="1">
    <citation type="submission" date="2020-11" db="EMBL/GenBank/DDBJ databases">
        <authorList>
            <consortium name="DOE Joint Genome Institute"/>
            <person name="Ahrendt S."/>
            <person name="Riley R."/>
            <person name="Andreopoulos W."/>
            <person name="Labutti K."/>
            <person name="Pangilinan J."/>
            <person name="Ruiz-Duenas F.J."/>
            <person name="Barrasa J.M."/>
            <person name="Sanchez-Garcia M."/>
            <person name="Camarero S."/>
            <person name="Miyauchi S."/>
            <person name="Serrano A."/>
            <person name="Linde D."/>
            <person name="Babiker R."/>
            <person name="Drula E."/>
            <person name="Ayuso-Fernandez I."/>
            <person name="Pacheco R."/>
            <person name="Padilla G."/>
            <person name="Ferreira P."/>
            <person name="Barriuso J."/>
            <person name="Kellner H."/>
            <person name="Castanera R."/>
            <person name="Alfaro M."/>
            <person name="Ramirez L."/>
            <person name="Pisabarro A.G."/>
            <person name="Kuo A."/>
            <person name="Tritt A."/>
            <person name="Lipzen A."/>
            <person name="He G."/>
            <person name="Yan M."/>
            <person name="Ng V."/>
            <person name="Cullen D."/>
            <person name="Martin F."/>
            <person name="Rosso M.-N."/>
            <person name="Henrissat B."/>
            <person name="Hibbett D."/>
            <person name="Martinez A.T."/>
            <person name="Grigoriev I.V."/>
        </authorList>
    </citation>
    <scope>NUCLEOTIDE SEQUENCE</scope>
    <source>
        <strain evidence="3">AH 40177</strain>
    </source>
</reference>
<dbReference type="PANTHER" id="PTHR45676">
    <property type="entry name" value="RING-H2 FINGER PROTEIN ATL51-RELATED"/>
    <property type="match status" value="1"/>
</dbReference>
<dbReference type="Pfam" id="PF13639">
    <property type="entry name" value="zf-RING_2"/>
    <property type="match status" value="1"/>
</dbReference>
<dbReference type="OrthoDB" id="8062037at2759"/>
<dbReference type="PROSITE" id="PS50089">
    <property type="entry name" value="ZF_RING_2"/>
    <property type="match status" value="1"/>
</dbReference>
<feature type="domain" description="RING-type" evidence="2">
    <location>
        <begin position="26"/>
        <end position="68"/>
    </location>
</feature>
<proteinExistence type="predicted"/>
<dbReference type="SMART" id="SM00184">
    <property type="entry name" value="RING"/>
    <property type="match status" value="1"/>
</dbReference>
<dbReference type="EMBL" id="JADNRY010000059">
    <property type="protein sequence ID" value="KAF9068578.1"/>
    <property type="molecule type" value="Genomic_DNA"/>
</dbReference>
<evidence type="ECO:0000313" key="3">
    <source>
        <dbReference type="EMBL" id="KAF9068578.1"/>
    </source>
</evidence>
<feature type="non-terminal residue" evidence="3">
    <location>
        <position position="71"/>
    </location>
</feature>
<accession>A0A9P5PSH0</accession>
<name>A0A9P5PSH0_9AGAR</name>
<feature type="non-terminal residue" evidence="3">
    <location>
        <position position="1"/>
    </location>
</feature>
<organism evidence="3 4">
    <name type="scientific">Rhodocollybia butyracea</name>
    <dbReference type="NCBI Taxonomy" id="206335"/>
    <lineage>
        <taxon>Eukaryota</taxon>
        <taxon>Fungi</taxon>
        <taxon>Dikarya</taxon>
        <taxon>Basidiomycota</taxon>
        <taxon>Agaricomycotina</taxon>
        <taxon>Agaricomycetes</taxon>
        <taxon>Agaricomycetidae</taxon>
        <taxon>Agaricales</taxon>
        <taxon>Marasmiineae</taxon>
        <taxon>Omphalotaceae</taxon>
        <taxon>Rhodocollybia</taxon>
    </lineage>
</organism>
<protein>
    <recommendedName>
        <fullName evidence="2">RING-type domain-containing protein</fullName>
    </recommendedName>
</protein>
<comment type="caution">
    <text evidence="3">The sequence shown here is derived from an EMBL/GenBank/DDBJ whole genome shotgun (WGS) entry which is preliminary data.</text>
</comment>
<sequence length="71" mass="8062">VRRQNTLTTGQVKTKLSLLDVTVDKCGVCMNQFRENDSGAMNANCQHPFHESCLRRWLALSRTCPLCRVPI</sequence>
<dbReference type="AlphaFoldDB" id="A0A9P5PSH0"/>
<evidence type="ECO:0000259" key="2">
    <source>
        <dbReference type="PROSITE" id="PS50089"/>
    </source>
</evidence>
<dbReference type="Gene3D" id="3.30.40.10">
    <property type="entry name" value="Zinc/RING finger domain, C3HC4 (zinc finger)"/>
    <property type="match status" value="1"/>
</dbReference>
<dbReference type="GO" id="GO:0016567">
    <property type="term" value="P:protein ubiquitination"/>
    <property type="evidence" value="ECO:0007669"/>
    <property type="project" value="TreeGrafter"/>
</dbReference>
<dbReference type="InterPro" id="IPR013083">
    <property type="entry name" value="Znf_RING/FYVE/PHD"/>
</dbReference>
<dbReference type="GO" id="GO:0008270">
    <property type="term" value="F:zinc ion binding"/>
    <property type="evidence" value="ECO:0007669"/>
    <property type="project" value="UniProtKB-KW"/>
</dbReference>
<keyword evidence="1" id="KW-0862">Zinc</keyword>
<dbReference type="PANTHER" id="PTHR45676:SF159">
    <property type="entry name" value="RING-H2 FINGER PROTEIN ATL51"/>
    <property type="match status" value="1"/>
</dbReference>
<gene>
    <name evidence="3" type="ORF">BDP27DRAFT_1144173</name>
</gene>
<evidence type="ECO:0000256" key="1">
    <source>
        <dbReference type="PROSITE-ProRule" id="PRU00175"/>
    </source>
</evidence>
<dbReference type="SUPFAM" id="SSF57850">
    <property type="entry name" value="RING/U-box"/>
    <property type="match status" value="1"/>
</dbReference>
<keyword evidence="1" id="KW-0479">Metal-binding</keyword>
<keyword evidence="1" id="KW-0863">Zinc-finger</keyword>
<dbReference type="InterPro" id="IPR001841">
    <property type="entry name" value="Znf_RING"/>
</dbReference>